<dbReference type="NCBIfam" id="TIGR01070">
    <property type="entry name" value="mutS1"/>
    <property type="match status" value="1"/>
</dbReference>
<organism evidence="12 13">
    <name type="scientific">Candidatus Ozemobacter sibiricus</name>
    <dbReference type="NCBI Taxonomy" id="2268124"/>
    <lineage>
        <taxon>Bacteria</taxon>
        <taxon>Candidatus Ozemobacteria</taxon>
        <taxon>Candidatus Ozemobacterales</taxon>
        <taxon>Candidatus Ozemobacteraceae</taxon>
        <taxon>Candidatus Ozemobacter</taxon>
    </lineage>
</organism>
<dbReference type="PROSITE" id="PS00486">
    <property type="entry name" value="DNA_MISMATCH_REPAIR_2"/>
    <property type="match status" value="1"/>
</dbReference>
<dbReference type="NCBIfam" id="NF003810">
    <property type="entry name" value="PRK05399.1"/>
    <property type="match status" value="1"/>
</dbReference>
<dbReference type="InterPro" id="IPR017261">
    <property type="entry name" value="DNA_mismatch_repair_MutS/MSH"/>
</dbReference>
<dbReference type="SUPFAM" id="SSF53150">
    <property type="entry name" value="DNA repair protein MutS, domain II"/>
    <property type="match status" value="2"/>
</dbReference>
<feature type="compositionally biased region" description="Low complexity" evidence="10">
    <location>
        <begin position="259"/>
        <end position="273"/>
    </location>
</feature>
<evidence type="ECO:0000256" key="6">
    <source>
        <dbReference type="ARBA" id="ARBA00023125"/>
    </source>
</evidence>
<dbReference type="GO" id="GO:0140664">
    <property type="term" value="F:ATP-dependent DNA damage sensor activity"/>
    <property type="evidence" value="ECO:0007669"/>
    <property type="project" value="InterPro"/>
</dbReference>
<dbReference type="AlphaFoldDB" id="A0A367ZSJ8"/>
<feature type="compositionally biased region" description="Low complexity" evidence="10">
    <location>
        <begin position="290"/>
        <end position="302"/>
    </location>
</feature>
<evidence type="ECO:0000256" key="8">
    <source>
        <dbReference type="ARBA" id="ARBA00024647"/>
    </source>
</evidence>
<comment type="caution">
    <text evidence="12">The sequence shown here is derived from an EMBL/GenBank/DDBJ whole genome shotgun (WGS) entry which is preliminary data.</text>
</comment>
<keyword evidence="7 9" id="KW-0234">DNA repair</keyword>
<dbReference type="CDD" id="cd03284">
    <property type="entry name" value="ABC_MutS1"/>
    <property type="match status" value="1"/>
</dbReference>
<gene>
    <name evidence="9" type="primary">mutS</name>
    <name evidence="12" type="ORF">OZSIB_3012</name>
</gene>
<dbReference type="Gene3D" id="1.10.1420.10">
    <property type="match status" value="2"/>
</dbReference>
<keyword evidence="3 9" id="KW-0547">Nucleotide-binding</keyword>
<proteinExistence type="inferred from homology"/>
<dbReference type="InterPro" id="IPR007696">
    <property type="entry name" value="DNA_mismatch_repair_MutS_core"/>
</dbReference>
<feature type="region of interest" description="Disordered" evidence="10">
    <location>
        <begin position="1"/>
        <end position="27"/>
    </location>
</feature>
<accession>A0A367ZSJ8</accession>
<comment type="function">
    <text evidence="8 9">This protein is involved in the repair of mismatches in DNA. It is possible that it carries out the mismatch recognition step. This protein has a weak ATPase activity.</text>
</comment>
<dbReference type="Pfam" id="PF05190">
    <property type="entry name" value="MutS_IV"/>
    <property type="match status" value="1"/>
</dbReference>
<dbReference type="Pfam" id="PF01624">
    <property type="entry name" value="MutS_I"/>
    <property type="match status" value="1"/>
</dbReference>
<dbReference type="SMART" id="SM00534">
    <property type="entry name" value="MUTSac"/>
    <property type="match status" value="1"/>
</dbReference>
<dbReference type="Proteomes" id="UP000252355">
    <property type="component" value="Unassembled WGS sequence"/>
</dbReference>
<dbReference type="Pfam" id="PF05192">
    <property type="entry name" value="MutS_III"/>
    <property type="match status" value="1"/>
</dbReference>
<dbReference type="SUPFAM" id="SSF52540">
    <property type="entry name" value="P-loop containing nucleoside triphosphate hydrolases"/>
    <property type="match status" value="1"/>
</dbReference>
<dbReference type="HAMAP" id="MF_00096">
    <property type="entry name" value="MutS"/>
    <property type="match status" value="1"/>
</dbReference>
<dbReference type="PANTHER" id="PTHR11361">
    <property type="entry name" value="DNA MISMATCH REPAIR PROTEIN MUTS FAMILY MEMBER"/>
    <property type="match status" value="1"/>
</dbReference>
<evidence type="ECO:0000313" key="12">
    <source>
        <dbReference type="EMBL" id="RCK80699.1"/>
    </source>
</evidence>
<dbReference type="FunFam" id="3.40.1170.10:FF:000001">
    <property type="entry name" value="DNA mismatch repair protein MutS"/>
    <property type="match status" value="1"/>
</dbReference>
<dbReference type="GO" id="GO:0030983">
    <property type="term" value="F:mismatched DNA binding"/>
    <property type="evidence" value="ECO:0007669"/>
    <property type="project" value="InterPro"/>
</dbReference>
<name>A0A367ZSJ8_9BACT</name>
<dbReference type="PANTHER" id="PTHR11361:SF34">
    <property type="entry name" value="DNA MISMATCH REPAIR PROTEIN MSH1, MITOCHONDRIAL"/>
    <property type="match status" value="1"/>
</dbReference>
<keyword evidence="5 9" id="KW-0067">ATP-binding</keyword>
<dbReference type="FunFam" id="3.40.50.300:FF:000870">
    <property type="entry name" value="MutS protein homolog 4"/>
    <property type="match status" value="1"/>
</dbReference>
<feature type="binding site" evidence="9">
    <location>
        <begin position="739"/>
        <end position="746"/>
    </location>
    <ligand>
        <name>ATP</name>
        <dbReference type="ChEBI" id="CHEBI:30616"/>
    </ligand>
</feature>
<evidence type="ECO:0000259" key="11">
    <source>
        <dbReference type="PROSITE" id="PS00486"/>
    </source>
</evidence>
<dbReference type="Gene3D" id="3.30.420.110">
    <property type="entry name" value="MutS, connector domain"/>
    <property type="match status" value="1"/>
</dbReference>
<evidence type="ECO:0000256" key="2">
    <source>
        <dbReference type="ARBA" id="ARBA00021982"/>
    </source>
</evidence>
<evidence type="ECO:0000313" key="13">
    <source>
        <dbReference type="Proteomes" id="UP000252355"/>
    </source>
</evidence>
<keyword evidence="6 9" id="KW-0238">DNA-binding</keyword>
<dbReference type="Gene3D" id="3.40.50.300">
    <property type="entry name" value="P-loop containing nucleotide triphosphate hydrolases"/>
    <property type="match status" value="1"/>
</dbReference>
<feature type="compositionally biased region" description="Basic and acidic residues" evidence="10">
    <location>
        <begin position="218"/>
        <end position="237"/>
    </location>
</feature>
<dbReference type="GO" id="GO:0005524">
    <property type="term" value="F:ATP binding"/>
    <property type="evidence" value="ECO:0007669"/>
    <property type="project" value="UniProtKB-UniRule"/>
</dbReference>
<dbReference type="GO" id="GO:0003684">
    <property type="term" value="F:damaged DNA binding"/>
    <property type="evidence" value="ECO:0007669"/>
    <property type="project" value="UniProtKB-UniRule"/>
</dbReference>
<evidence type="ECO:0000256" key="3">
    <source>
        <dbReference type="ARBA" id="ARBA00022741"/>
    </source>
</evidence>
<dbReference type="InterPro" id="IPR036678">
    <property type="entry name" value="MutS_con_dom_sf"/>
</dbReference>
<evidence type="ECO:0000256" key="7">
    <source>
        <dbReference type="ARBA" id="ARBA00023204"/>
    </source>
</evidence>
<dbReference type="SUPFAM" id="SSF48334">
    <property type="entry name" value="DNA repair protein MutS, domain III"/>
    <property type="match status" value="1"/>
</dbReference>
<evidence type="ECO:0000256" key="4">
    <source>
        <dbReference type="ARBA" id="ARBA00022763"/>
    </source>
</evidence>
<dbReference type="InterPro" id="IPR007695">
    <property type="entry name" value="DNA_mismatch_repair_MutS-lik_N"/>
</dbReference>
<dbReference type="InterPro" id="IPR045076">
    <property type="entry name" value="MutS"/>
</dbReference>
<dbReference type="SMART" id="SM00533">
    <property type="entry name" value="MUTSd"/>
    <property type="match status" value="1"/>
</dbReference>
<dbReference type="SUPFAM" id="SSF55271">
    <property type="entry name" value="DNA repair protein MutS, domain I"/>
    <property type="match status" value="1"/>
</dbReference>
<dbReference type="EMBL" id="QOQW01000005">
    <property type="protein sequence ID" value="RCK80699.1"/>
    <property type="molecule type" value="Genomic_DNA"/>
</dbReference>
<feature type="compositionally biased region" description="Low complexity" evidence="10">
    <location>
        <begin position="14"/>
        <end position="27"/>
    </location>
</feature>
<dbReference type="GO" id="GO:0005829">
    <property type="term" value="C:cytosol"/>
    <property type="evidence" value="ECO:0007669"/>
    <property type="project" value="TreeGrafter"/>
</dbReference>
<evidence type="ECO:0000256" key="9">
    <source>
        <dbReference type="HAMAP-Rule" id="MF_00096"/>
    </source>
</evidence>
<dbReference type="Gene3D" id="3.40.1170.10">
    <property type="entry name" value="DNA repair protein MutS, domain I"/>
    <property type="match status" value="1"/>
</dbReference>
<comment type="similarity">
    <text evidence="1 9">Belongs to the DNA mismatch repair MutS family.</text>
</comment>
<evidence type="ECO:0000256" key="10">
    <source>
        <dbReference type="SAM" id="MobiDB-lite"/>
    </source>
</evidence>
<dbReference type="InterPro" id="IPR016151">
    <property type="entry name" value="DNA_mismatch_repair_MutS_N"/>
</dbReference>
<evidence type="ECO:0000256" key="5">
    <source>
        <dbReference type="ARBA" id="ARBA00022840"/>
    </source>
</evidence>
<dbReference type="InterPro" id="IPR007861">
    <property type="entry name" value="DNA_mismatch_repair_MutS_clamp"/>
</dbReference>
<dbReference type="InterPro" id="IPR000432">
    <property type="entry name" value="DNA_mismatch_repair_MutS_C"/>
</dbReference>
<sequence>MAMAGGETGERPPAEASAPAAEPATAAAGLDDKGLTPLLQQYKDLKAQNPQAILLFRCGDFYETFFDDAVVAARELQITLTARGRTGTGQPVPLAGVPYHSVMTYVARLVQKGFTVAICEQMEDPKQAKGLVKREVVRILTPGTIADPQLLEEKSNNWLTAFGRRGERFCLAAVELSTGEMIITSGDKVEMGLLPEEFTRLSPREVLLLEGGDDPLEEGGRCGDRGRQTRSSGRDADEPPEIPDGSDLSDAGVGGGDPAGPIAIGAAGAGAKADPGEPVISGAERRESRPAPSSPSSSAPSGRTGGTGRAAWVPPWQALRPEVHVRRVGEAEAVEALATLFPREPRARFLALPPLELRVLGILAEYLLDTQKCSLGHLRYPQPYRLGDGMVLDEATLRNLELLPDGRERTLGGTLFEVVNRTRTAMGARLLKRWLLKPLIQVAPILERQERVAALHADPVLLAEVREALKGVPDLERLLSRIVLGSRNPRDAQALGLGLARLPFLHERLKNTPLADVADELAPLPDLEGLIARTLRESLPAALTDGGVIADGVDPALDELRGLLRDGDRWLAAFEEKERAATGIKTLRVRKNNVFGYFIEISKGLADKAPAHYVRKQTLTTGERYITAELKEYETKVFSAHDRSIALEKEIYERLVERIREQIPAIQRAAAGLARLDVLASLAWLAQERRFVRPVIVEENRLEIRGGRHPVVEAFLPAGEFHPNDTILDAERRQAIITGPNMAGKSTYLRQTALLVLLAQIGSFVPAESAVIGIVDRIFTRVGASDNLIRGQSTFMVEMMETSLILKNATERSLLILDEIGRGTSTFDGLALAWAILEHINQVTRARTLFATHYHELTDLVPVLPQLFNLNVAVHHDEKSGEMVFLHAIEEGPSNKSYGIEVARLAGLPSGVIDRAREILFELEKTEQDEVGRVTRAVRRPPQAKPQQLSLFAPQMLLAETVRAIDVNNLTPLEALNLLARLKDMANG</sequence>
<dbReference type="PIRSF" id="PIRSF037677">
    <property type="entry name" value="DNA_mis_repair_Msh6"/>
    <property type="match status" value="1"/>
</dbReference>
<dbReference type="Pfam" id="PF00488">
    <property type="entry name" value="MutS_V"/>
    <property type="match status" value="1"/>
</dbReference>
<reference evidence="12 13" key="1">
    <citation type="submission" date="2018-05" db="EMBL/GenBank/DDBJ databases">
        <title>A metagenomic window into the 2 km-deep terrestrial subsurface aquifer revealed taxonomically and functionally diverse microbial community comprising novel uncultured bacterial lineages.</title>
        <authorList>
            <person name="Kadnikov V.V."/>
            <person name="Mardanov A.V."/>
            <person name="Beletsky A.V."/>
            <person name="Banks D."/>
            <person name="Pimenov N.V."/>
            <person name="Frank Y.A."/>
            <person name="Karnachuk O.V."/>
            <person name="Ravin N.V."/>
        </authorList>
    </citation>
    <scope>NUCLEOTIDE SEQUENCE [LARGE SCALE GENOMIC DNA]</scope>
    <source>
        <strain evidence="12">BY5</strain>
    </source>
</reference>
<dbReference type="InterPro" id="IPR005748">
    <property type="entry name" value="DNA_mismatch_repair_MutS"/>
</dbReference>
<evidence type="ECO:0000256" key="1">
    <source>
        <dbReference type="ARBA" id="ARBA00006271"/>
    </source>
</evidence>
<feature type="region of interest" description="Disordered" evidence="10">
    <location>
        <begin position="210"/>
        <end position="311"/>
    </location>
</feature>
<protein>
    <recommendedName>
        <fullName evidence="2 9">DNA mismatch repair protein MutS</fullName>
    </recommendedName>
</protein>
<dbReference type="InterPro" id="IPR027417">
    <property type="entry name" value="P-loop_NTPase"/>
</dbReference>
<keyword evidence="4 9" id="KW-0227">DNA damage</keyword>
<dbReference type="GO" id="GO:0006298">
    <property type="term" value="P:mismatch repair"/>
    <property type="evidence" value="ECO:0007669"/>
    <property type="project" value="UniProtKB-UniRule"/>
</dbReference>
<feature type="domain" description="DNA mismatch repair proteins mutS family" evidence="11">
    <location>
        <begin position="813"/>
        <end position="829"/>
    </location>
</feature>
<dbReference type="InterPro" id="IPR036187">
    <property type="entry name" value="DNA_mismatch_repair_MutS_sf"/>
</dbReference>